<organism evidence="5 6">
    <name type="scientific">Colletotrichum musicola</name>
    <dbReference type="NCBI Taxonomy" id="2175873"/>
    <lineage>
        <taxon>Eukaryota</taxon>
        <taxon>Fungi</taxon>
        <taxon>Dikarya</taxon>
        <taxon>Ascomycota</taxon>
        <taxon>Pezizomycotina</taxon>
        <taxon>Sordariomycetes</taxon>
        <taxon>Hypocreomycetidae</taxon>
        <taxon>Glomerellales</taxon>
        <taxon>Glomerellaceae</taxon>
        <taxon>Colletotrichum</taxon>
        <taxon>Colletotrichum orchidearum species complex</taxon>
    </lineage>
</organism>
<evidence type="ECO:0000256" key="2">
    <source>
        <dbReference type="SAM" id="MobiDB-lite"/>
    </source>
</evidence>
<keyword evidence="3" id="KW-0732">Signal</keyword>
<sequence>MRTTSLILALGLLAIVPGTRARQDQPVVGARSGINTKTGEVPIRRNINSIYQERGPQWDLYVGALKAMYDANETDPLSFFQIAGIHGEPHIAWSGGGPQSGAEAGYCPHNQMLFGTWHRGYLSLFEQTLVQQATRIANNYPASLRKRYVEAAESLRIAYWDWASDSNVPPVTTMSEVTINKPVNGTLRPVSVQNPLFAFKYPRSALEGKFGKFSGTNQTKRCVDEGQSYPETANANLAGYNLKEKVYNVFLKAESFDEMISAQSEGANFESPHGEVHVGAACGQDLLYLSLSAFEPLFWLHHCNVDRLIAYWQALHFENATMHFAYPSNEMFATPPGTLVTPQSPMYPFMGTGGQPLTSESVAHVRDWGYTYAPIRFWDQAPGETKMEVSRSVNIMYGPQDASFLRGFKSRQAASRREYFAKVEVERGDLELPCQVQLWMRGSLAGTFTLLDMPTQGKSYDEVPLRIRTEAGGTGNFAAEGVLESIHEGLEVVVQKMDGTTMPLDRVPSLRIEVEDVEVIQPSSLNELPTIGRTRSQSTKARPLNMRP</sequence>
<dbReference type="AlphaFoldDB" id="A0A8H6KSM3"/>
<accession>A0A8H6KSM3</accession>
<dbReference type="InterPro" id="IPR002227">
    <property type="entry name" value="Tyrosinase_Cu-bd"/>
</dbReference>
<dbReference type="SUPFAM" id="SSF48056">
    <property type="entry name" value="Di-copper centre-containing domain"/>
    <property type="match status" value="1"/>
</dbReference>
<dbReference type="InterPro" id="IPR008922">
    <property type="entry name" value="Di-copper_centre_dom_sf"/>
</dbReference>
<keyword evidence="6" id="KW-1185">Reference proteome</keyword>
<evidence type="ECO:0000313" key="6">
    <source>
        <dbReference type="Proteomes" id="UP000639643"/>
    </source>
</evidence>
<dbReference type="EMBL" id="WIGM01000158">
    <property type="protein sequence ID" value="KAF6836526.1"/>
    <property type="molecule type" value="Genomic_DNA"/>
</dbReference>
<comment type="caution">
    <text evidence="5">The sequence shown here is derived from an EMBL/GenBank/DDBJ whole genome shotgun (WGS) entry which is preliminary data.</text>
</comment>
<protein>
    <submittedName>
        <fullName evidence="5">Tyrosinase 2</fullName>
    </submittedName>
</protein>
<evidence type="ECO:0000256" key="3">
    <source>
        <dbReference type="SAM" id="SignalP"/>
    </source>
</evidence>
<dbReference type="OrthoDB" id="6132182at2759"/>
<dbReference type="Gene3D" id="1.10.1280.10">
    <property type="entry name" value="Di-copper center containing domain from catechol oxidase"/>
    <property type="match status" value="1"/>
</dbReference>
<dbReference type="PANTHER" id="PTHR11474:SF131">
    <property type="entry name" value="TYROSINASE COPPER-BINDING DOMAIN-CONTAINING PROTEIN"/>
    <property type="match status" value="1"/>
</dbReference>
<name>A0A8H6KSM3_9PEZI</name>
<reference evidence="5" key="1">
    <citation type="journal article" date="2020" name="Phytopathology">
        <title>Genome Sequence Resources of Colletotrichum truncatum, C. plurivorum, C. musicola, and C. sojae: Four Species Pathogenic to Soybean (Glycine max).</title>
        <authorList>
            <person name="Rogerio F."/>
            <person name="Boufleur T.R."/>
            <person name="Ciampi-Guillardi M."/>
            <person name="Sukno S.A."/>
            <person name="Thon M.R."/>
            <person name="Massola Junior N.S."/>
            <person name="Baroncelli R."/>
        </authorList>
    </citation>
    <scope>NUCLEOTIDE SEQUENCE</scope>
    <source>
        <strain evidence="5">LFN0074</strain>
    </source>
</reference>
<proteinExistence type="predicted"/>
<evidence type="ECO:0000256" key="1">
    <source>
        <dbReference type="ARBA" id="ARBA00022723"/>
    </source>
</evidence>
<dbReference type="GO" id="GO:0016491">
    <property type="term" value="F:oxidoreductase activity"/>
    <property type="evidence" value="ECO:0007669"/>
    <property type="project" value="InterPro"/>
</dbReference>
<feature type="signal peptide" evidence="3">
    <location>
        <begin position="1"/>
        <end position="21"/>
    </location>
</feature>
<evidence type="ECO:0000259" key="4">
    <source>
        <dbReference type="Pfam" id="PF00264"/>
    </source>
</evidence>
<dbReference type="PANTHER" id="PTHR11474">
    <property type="entry name" value="TYROSINASE FAMILY MEMBER"/>
    <property type="match status" value="1"/>
</dbReference>
<evidence type="ECO:0000313" key="5">
    <source>
        <dbReference type="EMBL" id="KAF6836526.1"/>
    </source>
</evidence>
<dbReference type="InterPro" id="IPR050316">
    <property type="entry name" value="Tyrosinase/Hemocyanin"/>
</dbReference>
<dbReference type="GO" id="GO:0046872">
    <property type="term" value="F:metal ion binding"/>
    <property type="evidence" value="ECO:0007669"/>
    <property type="project" value="UniProtKB-KW"/>
</dbReference>
<keyword evidence="1" id="KW-0479">Metal-binding</keyword>
<dbReference type="Pfam" id="PF00264">
    <property type="entry name" value="Tyrosinase"/>
    <property type="match status" value="1"/>
</dbReference>
<feature type="domain" description="Tyrosinase copper-binding" evidence="4">
    <location>
        <begin position="77"/>
        <end position="314"/>
    </location>
</feature>
<feature type="chain" id="PRO_5034080640" evidence="3">
    <location>
        <begin position="22"/>
        <end position="548"/>
    </location>
</feature>
<feature type="compositionally biased region" description="Polar residues" evidence="2">
    <location>
        <begin position="528"/>
        <end position="540"/>
    </location>
</feature>
<dbReference type="PRINTS" id="PR00092">
    <property type="entry name" value="TYROSINASE"/>
</dbReference>
<gene>
    <name evidence="5" type="ORF">CMUS01_05374</name>
</gene>
<dbReference type="Proteomes" id="UP000639643">
    <property type="component" value="Unassembled WGS sequence"/>
</dbReference>
<feature type="region of interest" description="Disordered" evidence="2">
    <location>
        <begin position="528"/>
        <end position="548"/>
    </location>
</feature>